<dbReference type="UniPathway" id="UPA00074">
    <property type="reaction ID" value="UER00129"/>
</dbReference>
<comment type="catalytic activity">
    <reaction evidence="14 15">
        <text>2-formamido-N(1)-(5-O-phospho-beta-D-ribosyl)acetamidine + ATP = 5-amino-1-(5-phospho-beta-D-ribosyl)imidazole + ADP + phosphate + H(+)</text>
        <dbReference type="Rhea" id="RHEA:23032"/>
        <dbReference type="ChEBI" id="CHEBI:15378"/>
        <dbReference type="ChEBI" id="CHEBI:30616"/>
        <dbReference type="ChEBI" id="CHEBI:43474"/>
        <dbReference type="ChEBI" id="CHEBI:137981"/>
        <dbReference type="ChEBI" id="CHEBI:147287"/>
        <dbReference type="ChEBI" id="CHEBI:456216"/>
        <dbReference type="EC" id="6.3.3.1"/>
    </reaction>
</comment>
<dbReference type="GO" id="GO:0005524">
    <property type="term" value="F:ATP binding"/>
    <property type="evidence" value="ECO:0007669"/>
    <property type="project" value="UniProtKB-KW"/>
</dbReference>
<comment type="subcellular location">
    <subcellularLocation>
        <location evidence="1 15">Cytoplasm</location>
    </subcellularLocation>
</comment>
<evidence type="ECO:0000256" key="7">
    <source>
        <dbReference type="ARBA" id="ARBA00022598"/>
    </source>
</evidence>
<dbReference type="SUPFAM" id="SSF55326">
    <property type="entry name" value="PurM N-terminal domain-like"/>
    <property type="match status" value="1"/>
</dbReference>
<dbReference type="Proteomes" id="UP000317648">
    <property type="component" value="Chromosome"/>
</dbReference>
<dbReference type="SUPFAM" id="SSF56042">
    <property type="entry name" value="PurM C-terminal domain-like"/>
    <property type="match status" value="1"/>
</dbReference>
<protein>
    <recommendedName>
        <fullName evidence="5 15">Phosphoribosylformylglycinamidine cyclo-ligase</fullName>
        <ecNumber evidence="4 15">6.3.3.1</ecNumber>
    </recommendedName>
    <alternativeName>
        <fullName evidence="12 15">AIR synthase</fullName>
    </alternativeName>
    <alternativeName>
        <fullName evidence="13 15">AIRS</fullName>
    </alternativeName>
    <alternativeName>
        <fullName evidence="11 15">Phosphoribosyl-aminoimidazole synthetase</fullName>
    </alternativeName>
</protein>
<dbReference type="EMBL" id="CP036433">
    <property type="protein sequence ID" value="QDU93478.1"/>
    <property type="molecule type" value="Genomic_DNA"/>
</dbReference>
<dbReference type="FunFam" id="3.30.1330.10:FF:000001">
    <property type="entry name" value="Phosphoribosylformylglycinamidine cyclo-ligase"/>
    <property type="match status" value="1"/>
</dbReference>
<evidence type="ECO:0000256" key="8">
    <source>
        <dbReference type="ARBA" id="ARBA00022741"/>
    </source>
</evidence>
<keyword evidence="19" id="KW-1185">Reference proteome</keyword>
<organism evidence="18 19">
    <name type="scientific">Lignipirellula cremea</name>
    <dbReference type="NCBI Taxonomy" id="2528010"/>
    <lineage>
        <taxon>Bacteria</taxon>
        <taxon>Pseudomonadati</taxon>
        <taxon>Planctomycetota</taxon>
        <taxon>Planctomycetia</taxon>
        <taxon>Pirellulales</taxon>
        <taxon>Pirellulaceae</taxon>
        <taxon>Lignipirellula</taxon>
    </lineage>
</organism>
<dbReference type="InterPro" id="IPR036676">
    <property type="entry name" value="PurM-like_C_sf"/>
</dbReference>
<evidence type="ECO:0000256" key="13">
    <source>
        <dbReference type="ARBA" id="ARBA00033093"/>
    </source>
</evidence>
<dbReference type="InterPro" id="IPR036921">
    <property type="entry name" value="PurM-like_N_sf"/>
</dbReference>
<dbReference type="Gene3D" id="3.90.650.10">
    <property type="entry name" value="PurM-like C-terminal domain"/>
    <property type="match status" value="1"/>
</dbReference>
<dbReference type="Pfam" id="PF02769">
    <property type="entry name" value="AIRS_C"/>
    <property type="match status" value="1"/>
</dbReference>
<comment type="pathway">
    <text evidence="2 15">Purine metabolism; IMP biosynthesis via de novo pathway; 5-amino-1-(5-phospho-D-ribosyl)imidazole from N(2)-formyl-N(1)-(5-phospho-D-ribosyl)glycinamide: step 2/2.</text>
</comment>
<dbReference type="CDD" id="cd02196">
    <property type="entry name" value="PurM"/>
    <property type="match status" value="1"/>
</dbReference>
<dbReference type="InterPro" id="IPR016188">
    <property type="entry name" value="PurM-like_N"/>
</dbReference>
<evidence type="ECO:0000259" key="16">
    <source>
        <dbReference type="Pfam" id="PF00586"/>
    </source>
</evidence>
<keyword evidence="8 15" id="KW-0547">Nucleotide-binding</keyword>
<reference evidence="18 19" key="1">
    <citation type="submission" date="2019-02" db="EMBL/GenBank/DDBJ databases">
        <title>Deep-cultivation of Planctomycetes and their phenomic and genomic characterization uncovers novel biology.</title>
        <authorList>
            <person name="Wiegand S."/>
            <person name="Jogler M."/>
            <person name="Boedeker C."/>
            <person name="Pinto D."/>
            <person name="Vollmers J."/>
            <person name="Rivas-Marin E."/>
            <person name="Kohn T."/>
            <person name="Peeters S.H."/>
            <person name="Heuer A."/>
            <person name="Rast P."/>
            <person name="Oberbeckmann S."/>
            <person name="Bunk B."/>
            <person name="Jeske O."/>
            <person name="Meyerdierks A."/>
            <person name="Storesund J.E."/>
            <person name="Kallscheuer N."/>
            <person name="Luecker S."/>
            <person name="Lage O.M."/>
            <person name="Pohl T."/>
            <person name="Merkel B.J."/>
            <person name="Hornburger P."/>
            <person name="Mueller R.-W."/>
            <person name="Bruemmer F."/>
            <person name="Labrenz M."/>
            <person name="Spormann A.M."/>
            <person name="Op den Camp H."/>
            <person name="Overmann J."/>
            <person name="Amann R."/>
            <person name="Jetten M.S.M."/>
            <person name="Mascher T."/>
            <person name="Medema M.H."/>
            <person name="Devos D.P."/>
            <person name="Kaster A.-K."/>
            <person name="Ovreas L."/>
            <person name="Rohde M."/>
            <person name="Galperin M.Y."/>
            <person name="Jogler C."/>
        </authorList>
    </citation>
    <scope>NUCLEOTIDE SEQUENCE [LARGE SCALE GENOMIC DNA]</scope>
    <source>
        <strain evidence="18 19">Pla85_3_4</strain>
    </source>
</reference>
<evidence type="ECO:0000256" key="3">
    <source>
        <dbReference type="ARBA" id="ARBA00010280"/>
    </source>
</evidence>
<dbReference type="InterPro" id="IPR004733">
    <property type="entry name" value="PurM_cligase"/>
</dbReference>
<keyword evidence="10 15" id="KW-0067">ATP-binding</keyword>
<dbReference type="GO" id="GO:0006189">
    <property type="term" value="P:'de novo' IMP biosynthetic process"/>
    <property type="evidence" value="ECO:0007669"/>
    <property type="project" value="UniProtKB-UniRule"/>
</dbReference>
<evidence type="ECO:0000256" key="6">
    <source>
        <dbReference type="ARBA" id="ARBA00022490"/>
    </source>
</evidence>
<dbReference type="GO" id="GO:0005829">
    <property type="term" value="C:cytosol"/>
    <property type="evidence" value="ECO:0007669"/>
    <property type="project" value="TreeGrafter"/>
</dbReference>
<evidence type="ECO:0000256" key="10">
    <source>
        <dbReference type="ARBA" id="ARBA00022840"/>
    </source>
</evidence>
<evidence type="ECO:0000313" key="18">
    <source>
        <dbReference type="EMBL" id="QDU93478.1"/>
    </source>
</evidence>
<keyword evidence="7 15" id="KW-0436">Ligase</keyword>
<accession>A0A518DNR4</accession>
<dbReference type="OrthoDB" id="9802507at2"/>
<keyword evidence="9 15" id="KW-0658">Purine biosynthesis</keyword>
<keyword evidence="6 15" id="KW-0963">Cytoplasm</keyword>
<evidence type="ECO:0000256" key="14">
    <source>
        <dbReference type="ARBA" id="ARBA00049057"/>
    </source>
</evidence>
<dbReference type="GO" id="GO:0004637">
    <property type="term" value="F:phosphoribosylamine-glycine ligase activity"/>
    <property type="evidence" value="ECO:0007669"/>
    <property type="project" value="TreeGrafter"/>
</dbReference>
<evidence type="ECO:0000313" key="19">
    <source>
        <dbReference type="Proteomes" id="UP000317648"/>
    </source>
</evidence>
<dbReference type="InterPro" id="IPR010918">
    <property type="entry name" value="PurM-like_C_dom"/>
</dbReference>
<gene>
    <name evidence="15 18" type="primary">purM</name>
    <name evidence="18" type="ORF">Pla8534_12580</name>
</gene>
<evidence type="ECO:0000256" key="5">
    <source>
        <dbReference type="ARBA" id="ARBA00020367"/>
    </source>
</evidence>
<evidence type="ECO:0000256" key="1">
    <source>
        <dbReference type="ARBA" id="ARBA00004496"/>
    </source>
</evidence>
<evidence type="ECO:0000256" key="9">
    <source>
        <dbReference type="ARBA" id="ARBA00022755"/>
    </source>
</evidence>
<dbReference type="EC" id="6.3.3.1" evidence="4 15"/>
<dbReference type="GO" id="GO:0046084">
    <property type="term" value="P:adenine biosynthetic process"/>
    <property type="evidence" value="ECO:0007669"/>
    <property type="project" value="TreeGrafter"/>
</dbReference>
<dbReference type="RefSeq" id="WP_145050317.1">
    <property type="nucleotide sequence ID" value="NZ_CP036433.1"/>
</dbReference>
<sequence length="353" mass="38491">MSATSYKDAGVDLELYADSMARLPKLLHRTYSPRVMKLDGGFAGLYQLDFDSPLFARKYQQPVLVGCKDGVGTKLIVAQQAGRHDSVGIDLVAMCVNDALCCGAEPLFFMDYVAMGKDNPPLLEQLVEGISNGCVEADCALLGGETAIMPDLYRESEYDMSGTCIGVVEKKQILDGKAIAPGDVAIGLASSGLHSNGFSLVRKIVFEKAGLKLDDPFPATGKPLSEELLRPTQIYVRPLRAVHRHYRVKHVVHGAAHITGGGLFENITRIMPEGVRLLVDRNSWEVPAVFPWLAELGQVESAEMDRVFNMGLGMVLIVAEFYANNIQRLLEDNGVKNWRIGQTVAGPLGVDWA</sequence>
<dbReference type="KEGG" id="lcre:Pla8534_12580"/>
<comment type="similarity">
    <text evidence="3 15">Belongs to the AIR synthase family.</text>
</comment>
<feature type="domain" description="PurM-like N-terminal" evidence="16">
    <location>
        <begin position="64"/>
        <end position="168"/>
    </location>
</feature>
<dbReference type="FunFam" id="3.90.650.10:FF:000011">
    <property type="entry name" value="Phosphoribosylformylglycinamidine cyclo-ligase"/>
    <property type="match status" value="1"/>
</dbReference>
<dbReference type="PANTHER" id="PTHR10520:SF12">
    <property type="entry name" value="TRIFUNCTIONAL PURINE BIOSYNTHETIC PROTEIN ADENOSINE-3"/>
    <property type="match status" value="1"/>
</dbReference>
<evidence type="ECO:0000256" key="15">
    <source>
        <dbReference type="HAMAP-Rule" id="MF_00741"/>
    </source>
</evidence>
<dbReference type="PANTHER" id="PTHR10520">
    <property type="entry name" value="TRIFUNCTIONAL PURINE BIOSYNTHETIC PROTEIN ADENOSINE-3-RELATED"/>
    <property type="match status" value="1"/>
</dbReference>
<proteinExistence type="inferred from homology"/>
<dbReference type="Gene3D" id="3.30.1330.10">
    <property type="entry name" value="PurM-like, N-terminal domain"/>
    <property type="match status" value="1"/>
</dbReference>
<dbReference type="AlphaFoldDB" id="A0A518DNR4"/>
<dbReference type="HAMAP" id="MF_00741">
    <property type="entry name" value="AIRS"/>
    <property type="match status" value="1"/>
</dbReference>
<feature type="domain" description="PurM-like C-terminal" evidence="17">
    <location>
        <begin position="181"/>
        <end position="347"/>
    </location>
</feature>
<evidence type="ECO:0000256" key="11">
    <source>
        <dbReference type="ARBA" id="ARBA00031908"/>
    </source>
</evidence>
<dbReference type="Pfam" id="PF00586">
    <property type="entry name" value="AIRS"/>
    <property type="match status" value="1"/>
</dbReference>
<dbReference type="GO" id="GO:0004641">
    <property type="term" value="F:phosphoribosylformylglycinamidine cyclo-ligase activity"/>
    <property type="evidence" value="ECO:0007669"/>
    <property type="project" value="UniProtKB-UniRule"/>
</dbReference>
<evidence type="ECO:0000256" key="12">
    <source>
        <dbReference type="ARBA" id="ARBA00032931"/>
    </source>
</evidence>
<evidence type="ECO:0000256" key="4">
    <source>
        <dbReference type="ARBA" id="ARBA00013047"/>
    </source>
</evidence>
<evidence type="ECO:0000256" key="2">
    <source>
        <dbReference type="ARBA" id="ARBA00004686"/>
    </source>
</evidence>
<dbReference type="NCBIfam" id="TIGR00878">
    <property type="entry name" value="purM"/>
    <property type="match status" value="1"/>
</dbReference>
<name>A0A518DNR4_9BACT</name>
<evidence type="ECO:0000259" key="17">
    <source>
        <dbReference type="Pfam" id="PF02769"/>
    </source>
</evidence>